<evidence type="ECO:0008006" key="3">
    <source>
        <dbReference type="Google" id="ProtNLM"/>
    </source>
</evidence>
<dbReference type="EMBL" id="VMFD01000054">
    <property type="protein sequence ID" value="TSC65244.1"/>
    <property type="molecule type" value="Genomic_DNA"/>
</dbReference>
<evidence type="ECO:0000313" key="1">
    <source>
        <dbReference type="EMBL" id="TSC65244.1"/>
    </source>
</evidence>
<organism evidence="1 2">
    <name type="scientific">Candidatus Berkelbacteria bacterium Gr01-1014_85</name>
    <dbReference type="NCBI Taxonomy" id="2017150"/>
    <lineage>
        <taxon>Bacteria</taxon>
        <taxon>Candidatus Berkelbacteria</taxon>
    </lineage>
</organism>
<proteinExistence type="predicted"/>
<sequence length="233" mass="26816">MKLYKYRPLTTCEDFSRAQEILNGGKFWCTSFCNLNDPMEGVYSSNDFKSDQIKSLYKSKESFSICSFSEAFSDPILWAHYAGGFRGIVIETTVNRESIQPAVVKKINYVETILEIQKKVIDSKVQDGEEIDKVAISILTTKLAHWKHEKERRYLTREGSGYHEIGKITGLFTWSNDSVQNYADIVQSCSDLSDYQTYRDCLITIANNQKIRQYVVGMNNKGKIKRIKHDNLC</sequence>
<protein>
    <recommendedName>
        <fullName evidence="3">DUF2971 domain-containing protein</fullName>
    </recommendedName>
</protein>
<accession>A0A554JA93</accession>
<dbReference type="AlphaFoldDB" id="A0A554JA93"/>
<name>A0A554JA93_9BACT</name>
<reference evidence="1 2" key="1">
    <citation type="submission" date="2017-08" db="EMBL/GenBank/DDBJ databases">
        <title>Mechanisms for carbon and nitrogen cycling indicate functional differentiation within the Candidate Phyla Radiation.</title>
        <authorList>
            <person name="Danczak R.E."/>
            <person name="Johnston M.D."/>
            <person name="Kenah C."/>
            <person name="Slattery M."/>
            <person name="Wrighton K.C."/>
            <person name="Wilkins M.J."/>
        </authorList>
    </citation>
    <scope>NUCLEOTIDE SEQUENCE [LARGE SCALE GENOMIC DNA]</scope>
    <source>
        <strain evidence="1">Gr01-1014_85</strain>
    </source>
</reference>
<evidence type="ECO:0000313" key="2">
    <source>
        <dbReference type="Proteomes" id="UP000316253"/>
    </source>
</evidence>
<gene>
    <name evidence="1" type="ORF">CEO22_546</name>
</gene>
<dbReference type="Proteomes" id="UP000316253">
    <property type="component" value="Unassembled WGS sequence"/>
</dbReference>
<comment type="caution">
    <text evidence="1">The sequence shown here is derived from an EMBL/GenBank/DDBJ whole genome shotgun (WGS) entry which is preliminary data.</text>
</comment>